<dbReference type="InterPro" id="IPR007374">
    <property type="entry name" value="ASCH_domain"/>
</dbReference>
<organism evidence="2 3">
    <name type="scientific">Arenibacter echinorum</name>
    <dbReference type="NCBI Taxonomy" id="440515"/>
    <lineage>
        <taxon>Bacteria</taxon>
        <taxon>Pseudomonadati</taxon>
        <taxon>Bacteroidota</taxon>
        <taxon>Flavobacteriia</taxon>
        <taxon>Flavobacteriales</taxon>
        <taxon>Flavobacteriaceae</taxon>
        <taxon>Arenibacter</taxon>
    </lineage>
</organism>
<dbReference type="Proteomes" id="UP000249696">
    <property type="component" value="Unassembled WGS sequence"/>
</dbReference>
<dbReference type="Gene3D" id="3.10.400.10">
    <property type="entry name" value="Sulfate adenylyltransferase"/>
    <property type="match status" value="1"/>
</dbReference>
<dbReference type="PANTHER" id="PTHR39203:SF1">
    <property type="entry name" value="CYTOPLASMIC PROTEIN"/>
    <property type="match status" value="1"/>
</dbReference>
<dbReference type="CDD" id="cd06553">
    <property type="entry name" value="ASCH_Ef3133_like"/>
    <property type="match status" value="1"/>
</dbReference>
<sequence>MDNASARNMWGDFLDAHLEFAFEKAPKVIHFSDNEEDADHGVDLVLKNLKKAATFSLLGLQNRKEPLPKIGAFTVLTDWNGNSKCIVRTTAVKLKPFFSITKEYVLLDGLGDKSLEHWKKFHWDYFLRELAPFKRVPRDSMIVVCVEFDKVYG</sequence>
<protein>
    <submittedName>
        <fullName evidence="2">Uncharacterized protein YhfF</fullName>
    </submittedName>
</protein>
<dbReference type="AlphaFoldDB" id="A0A327RDV0"/>
<comment type="caution">
    <text evidence="2">The sequence shown here is derived from an EMBL/GenBank/DDBJ whole genome shotgun (WGS) entry which is preliminary data.</text>
</comment>
<dbReference type="InterPro" id="IPR009326">
    <property type="entry name" value="DUF984"/>
</dbReference>
<dbReference type="EMBL" id="QLLN01000002">
    <property type="protein sequence ID" value="RAJ14315.1"/>
    <property type="molecule type" value="Genomic_DNA"/>
</dbReference>
<evidence type="ECO:0000313" key="2">
    <source>
        <dbReference type="EMBL" id="RAJ14315.1"/>
    </source>
</evidence>
<accession>A0A327RDV0</accession>
<dbReference type="InterPro" id="IPR015947">
    <property type="entry name" value="PUA-like_sf"/>
</dbReference>
<dbReference type="SUPFAM" id="SSF88697">
    <property type="entry name" value="PUA domain-like"/>
    <property type="match status" value="1"/>
</dbReference>
<dbReference type="Pfam" id="PF04266">
    <property type="entry name" value="ASCH"/>
    <property type="match status" value="1"/>
</dbReference>
<dbReference type="PANTHER" id="PTHR39203">
    <property type="entry name" value="CYTOPLASMIC PROTEIN-RELATED"/>
    <property type="match status" value="1"/>
</dbReference>
<gene>
    <name evidence="2" type="ORF">LV92_01436</name>
</gene>
<reference evidence="2 3" key="1">
    <citation type="submission" date="2018-06" db="EMBL/GenBank/DDBJ databases">
        <title>Genomic Encyclopedia of Archaeal and Bacterial Type Strains, Phase II (KMG-II): from individual species to whole genera.</title>
        <authorList>
            <person name="Goeker M."/>
        </authorList>
    </citation>
    <scope>NUCLEOTIDE SEQUENCE [LARGE SCALE GENOMIC DNA]</scope>
    <source>
        <strain evidence="2 3">DSM 23522</strain>
    </source>
</reference>
<feature type="domain" description="ASCH" evidence="1">
    <location>
        <begin position="29"/>
        <end position="152"/>
    </location>
</feature>
<proteinExistence type="predicted"/>
<name>A0A327RDV0_9FLAO</name>
<keyword evidence="3" id="KW-1185">Reference proteome</keyword>
<evidence type="ECO:0000259" key="1">
    <source>
        <dbReference type="SMART" id="SM01022"/>
    </source>
</evidence>
<dbReference type="SMART" id="SM01022">
    <property type="entry name" value="ASCH"/>
    <property type="match status" value="1"/>
</dbReference>
<evidence type="ECO:0000313" key="3">
    <source>
        <dbReference type="Proteomes" id="UP000249696"/>
    </source>
</evidence>
<dbReference type="OrthoDB" id="9807542at2"/>
<dbReference type="RefSeq" id="WP_111622922.1">
    <property type="nucleotide sequence ID" value="NZ_QLLN01000002.1"/>
</dbReference>